<evidence type="ECO:0000313" key="2">
    <source>
        <dbReference type="EMBL" id="KFA70561.1"/>
    </source>
</evidence>
<gene>
    <name evidence="2" type="ORF">S40285_08901</name>
</gene>
<dbReference type="InterPro" id="IPR050863">
    <property type="entry name" value="CenT-Element_Derived"/>
</dbReference>
<organism evidence="2 3">
    <name type="scientific">Stachybotrys chlorohalonatus (strain IBT 40285)</name>
    <dbReference type="NCBI Taxonomy" id="1283841"/>
    <lineage>
        <taxon>Eukaryota</taxon>
        <taxon>Fungi</taxon>
        <taxon>Dikarya</taxon>
        <taxon>Ascomycota</taxon>
        <taxon>Pezizomycotina</taxon>
        <taxon>Sordariomycetes</taxon>
        <taxon>Hypocreomycetidae</taxon>
        <taxon>Hypocreales</taxon>
        <taxon>Stachybotryaceae</taxon>
        <taxon>Stachybotrys</taxon>
    </lineage>
</organism>
<dbReference type="HOGENOM" id="CLU_035169_0_0_1"/>
<dbReference type="GO" id="GO:0005634">
    <property type="term" value="C:nucleus"/>
    <property type="evidence" value="ECO:0007669"/>
    <property type="project" value="TreeGrafter"/>
</dbReference>
<protein>
    <recommendedName>
        <fullName evidence="1">SAP domain-containing protein</fullName>
    </recommendedName>
</protein>
<evidence type="ECO:0000313" key="3">
    <source>
        <dbReference type="Proteomes" id="UP000028524"/>
    </source>
</evidence>
<sequence length="541" mass="62419">MQQCRHYSQLTPISKEHAEGELRRRSPAPSQHLYELTPRAYKEHIRPKAHRRKSLRVEDLHFSVFHRIFDPSIPLETRSVIVKGDYRSLYLFEAAAFLKMIQKTICHETEIQRPYSGPTAREQWFRSQAQSIFKLQNPACEKLFTFLNGWRNGFKKRSNIVTRRITKQATHHPEDYLKIVLNFLRFIKRVSQSPKPPSPFPELLNTQPRFKPCCIVNLDEMPVPFQFLDGQTWDICGVGTVAGRADRSGWNKRQSTLILFIFADGLFRNIIEGQTIPQPLCLKPKFVFEVSSIGKLWEQEHNDYKPGVTVEFNPTAYNNEELFLKWINKEYLPSLPKGKDNLLVYDVAAFHKTKDVKAALRIKRVTIAMIPPGLTSLLQPLDTAINGPFKCWLRDEADLYTQKREDEGEPEWTVQEKRVMTTWIVSAAMETLETRTDLIVKSFKDCDVSIAPDGLEDFKIHIKDIPNDQVDFSGWENTKEVIIKEEELVPASQDQDEIIVAGDDDDLELQLSLLKVKELQHLLSTTGLPQSGNKKPCLNGY</sequence>
<reference evidence="2 3" key="1">
    <citation type="journal article" date="2014" name="BMC Genomics">
        <title>Comparative genome sequencing reveals chemotype-specific gene clusters in the toxigenic black mold Stachybotrys.</title>
        <authorList>
            <person name="Semeiks J."/>
            <person name="Borek D."/>
            <person name="Otwinowski Z."/>
            <person name="Grishin N.V."/>
        </authorList>
    </citation>
    <scope>NUCLEOTIDE SEQUENCE [LARGE SCALE GENOMIC DNA]</scope>
    <source>
        <strain evidence="2 3">IBT 40285</strain>
    </source>
</reference>
<dbReference type="PANTHER" id="PTHR19303">
    <property type="entry name" value="TRANSPOSON"/>
    <property type="match status" value="1"/>
</dbReference>
<dbReference type="PROSITE" id="PS50800">
    <property type="entry name" value="SAP"/>
    <property type="match status" value="1"/>
</dbReference>
<name>A0A084R2X6_STAC4</name>
<dbReference type="Pfam" id="PF03184">
    <property type="entry name" value="DDE_1"/>
    <property type="match status" value="1"/>
</dbReference>
<accession>A0A084R2X6</accession>
<keyword evidence="3" id="KW-1185">Reference proteome</keyword>
<dbReference type="InParanoid" id="A0A084R2X6"/>
<dbReference type="InterPro" id="IPR003034">
    <property type="entry name" value="SAP_dom"/>
</dbReference>
<proteinExistence type="predicted"/>
<dbReference type="EMBL" id="KL659188">
    <property type="protein sequence ID" value="KFA70561.1"/>
    <property type="molecule type" value="Genomic_DNA"/>
</dbReference>
<dbReference type="AlphaFoldDB" id="A0A084R2X6"/>
<dbReference type="OrthoDB" id="5149061at2759"/>
<feature type="domain" description="SAP" evidence="1">
    <location>
        <begin position="511"/>
        <end position="541"/>
    </location>
</feature>
<dbReference type="OMA" id="TICHETE"/>
<feature type="non-terminal residue" evidence="2">
    <location>
        <position position="541"/>
    </location>
</feature>
<dbReference type="Proteomes" id="UP000028524">
    <property type="component" value="Unassembled WGS sequence"/>
</dbReference>
<dbReference type="InterPro" id="IPR004875">
    <property type="entry name" value="DDE_SF_endonuclease_dom"/>
</dbReference>
<dbReference type="PANTHER" id="PTHR19303:SF73">
    <property type="entry name" value="PROTEIN PDC2"/>
    <property type="match status" value="1"/>
</dbReference>
<evidence type="ECO:0000259" key="1">
    <source>
        <dbReference type="PROSITE" id="PS50800"/>
    </source>
</evidence>
<dbReference type="GO" id="GO:0003677">
    <property type="term" value="F:DNA binding"/>
    <property type="evidence" value="ECO:0007669"/>
    <property type="project" value="TreeGrafter"/>
</dbReference>